<comment type="similarity">
    <text evidence="1">Belongs to the 'GDSL' lipolytic enzyme family.</text>
</comment>
<dbReference type="InterPro" id="IPR001087">
    <property type="entry name" value="GDSL"/>
</dbReference>
<dbReference type="Gene3D" id="3.40.50.1110">
    <property type="entry name" value="SGNH hydrolase"/>
    <property type="match status" value="1"/>
</dbReference>
<dbReference type="PANTHER" id="PTHR22835">
    <property type="entry name" value="ZINC FINGER FYVE DOMAIN CONTAINING PROTEIN"/>
    <property type="match status" value="1"/>
</dbReference>
<dbReference type="CDD" id="cd01837">
    <property type="entry name" value="SGNH_plant_lipase_like"/>
    <property type="match status" value="1"/>
</dbReference>
<dbReference type="EMBL" id="JAMFTS010000005">
    <property type="protein sequence ID" value="KAJ4752354.1"/>
    <property type="molecule type" value="Genomic_DNA"/>
</dbReference>
<keyword evidence="3" id="KW-0378">Hydrolase</keyword>
<reference evidence="5" key="1">
    <citation type="submission" date="2022-08" db="EMBL/GenBank/DDBJ databases">
        <authorList>
            <person name="Marques A."/>
        </authorList>
    </citation>
    <scope>NUCLEOTIDE SEQUENCE</scope>
    <source>
        <strain evidence="5">RhyPub2mFocal</strain>
        <tissue evidence="5">Leaves</tissue>
    </source>
</reference>
<dbReference type="Proteomes" id="UP001140206">
    <property type="component" value="Chromosome 5"/>
</dbReference>
<dbReference type="GO" id="GO:0016788">
    <property type="term" value="F:hydrolase activity, acting on ester bonds"/>
    <property type="evidence" value="ECO:0007669"/>
    <property type="project" value="InterPro"/>
</dbReference>
<dbReference type="Pfam" id="PF00657">
    <property type="entry name" value="Lipase_GDSL"/>
    <property type="match status" value="1"/>
</dbReference>
<evidence type="ECO:0000256" key="4">
    <source>
        <dbReference type="ARBA" id="ARBA00023180"/>
    </source>
</evidence>
<dbReference type="InterPro" id="IPR035669">
    <property type="entry name" value="SGNH_plant_lipase-like"/>
</dbReference>
<gene>
    <name evidence="5" type="ORF">LUZ62_086759</name>
</gene>
<dbReference type="AlphaFoldDB" id="A0AAV8C9H6"/>
<keyword evidence="2" id="KW-0732">Signal</keyword>
<keyword evidence="4" id="KW-0325">Glycoprotein</keyword>
<keyword evidence="6" id="KW-1185">Reference proteome</keyword>
<proteinExistence type="inferred from homology"/>
<comment type="caution">
    <text evidence="5">The sequence shown here is derived from an EMBL/GenBank/DDBJ whole genome shotgun (WGS) entry which is preliminary data.</text>
</comment>
<organism evidence="5 6">
    <name type="scientific">Rhynchospora pubera</name>
    <dbReference type="NCBI Taxonomy" id="906938"/>
    <lineage>
        <taxon>Eukaryota</taxon>
        <taxon>Viridiplantae</taxon>
        <taxon>Streptophyta</taxon>
        <taxon>Embryophyta</taxon>
        <taxon>Tracheophyta</taxon>
        <taxon>Spermatophyta</taxon>
        <taxon>Magnoliopsida</taxon>
        <taxon>Liliopsida</taxon>
        <taxon>Poales</taxon>
        <taxon>Cyperaceae</taxon>
        <taxon>Cyperoideae</taxon>
        <taxon>Rhynchosporeae</taxon>
        <taxon>Rhynchospora</taxon>
    </lineage>
</organism>
<sequence length="388" mass="43360">MMDHVLSSVLLKIQINLVFINTPSPLFKHAVVKWPVQLERHWNLCFGNSYTDTGNYQILAARAGLLNSSVEFPPYPYGITFFGQPAGRFCDGRLIIDFIAKEYRLPFIQPSKAQNASFIQGANFAVAAAPAFPVEFFEKNGFVNNQLLRSSLNYQLEWFEDQKSSLCNTTAECIQYFRKTLFIFGEFGVNDYTLLLLAGKSVQEVTNSYAPQVVKLISAAVEKVINDGASILAVAGQPPAGCVPVILTLYPSSNKENYEPDTGCLKEYNRLAMYHNSLLHQDVIRLREKYPQVKISYTDYYNPIINAVKSPSLYGFINTPLQVCCGKDGPYNFNISENCGMPGVSACPNPSAYLHWDGPHLTEAANRYISSTWLDGPYADPPLKTLHN</sequence>
<name>A0AAV8C9H6_9POAL</name>
<evidence type="ECO:0000256" key="1">
    <source>
        <dbReference type="ARBA" id="ARBA00008668"/>
    </source>
</evidence>
<dbReference type="InterPro" id="IPR036514">
    <property type="entry name" value="SGNH_hydro_sf"/>
</dbReference>
<evidence type="ECO:0000313" key="5">
    <source>
        <dbReference type="EMBL" id="KAJ4752354.1"/>
    </source>
</evidence>
<accession>A0AAV8C9H6</accession>
<evidence type="ECO:0000313" key="6">
    <source>
        <dbReference type="Proteomes" id="UP001140206"/>
    </source>
</evidence>
<dbReference type="PANTHER" id="PTHR22835:SF683">
    <property type="entry name" value="OS05G0506800 PROTEIN"/>
    <property type="match status" value="1"/>
</dbReference>
<evidence type="ECO:0000256" key="2">
    <source>
        <dbReference type="ARBA" id="ARBA00022729"/>
    </source>
</evidence>
<protein>
    <submittedName>
        <fullName evidence="5">GDSL esterase/lipase</fullName>
    </submittedName>
</protein>
<evidence type="ECO:0000256" key="3">
    <source>
        <dbReference type="ARBA" id="ARBA00022801"/>
    </source>
</evidence>